<dbReference type="Proteomes" id="UP001396334">
    <property type="component" value="Unassembled WGS sequence"/>
</dbReference>
<reference evidence="2 3" key="1">
    <citation type="journal article" date="2024" name="G3 (Bethesda)">
        <title>Genome assembly of Hibiscus sabdariffa L. provides insights into metabolisms of medicinal natural products.</title>
        <authorList>
            <person name="Kim T."/>
        </authorList>
    </citation>
    <scope>NUCLEOTIDE SEQUENCE [LARGE SCALE GENOMIC DNA]</scope>
    <source>
        <strain evidence="2">TK-2024</strain>
        <tissue evidence="2">Old leaves</tissue>
    </source>
</reference>
<organism evidence="2 3">
    <name type="scientific">Hibiscus sabdariffa</name>
    <name type="common">roselle</name>
    <dbReference type="NCBI Taxonomy" id="183260"/>
    <lineage>
        <taxon>Eukaryota</taxon>
        <taxon>Viridiplantae</taxon>
        <taxon>Streptophyta</taxon>
        <taxon>Embryophyta</taxon>
        <taxon>Tracheophyta</taxon>
        <taxon>Spermatophyta</taxon>
        <taxon>Magnoliopsida</taxon>
        <taxon>eudicotyledons</taxon>
        <taxon>Gunneridae</taxon>
        <taxon>Pentapetalae</taxon>
        <taxon>rosids</taxon>
        <taxon>malvids</taxon>
        <taxon>Malvales</taxon>
        <taxon>Malvaceae</taxon>
        <taxon>Malvoideae</taxon>
        <taxon>Hibiscus</taxon>
    </lineage>
</organism>
<feature type="region of interest" description="Disordered" evidence="1">
    <location>
        <begin position="84"/>
        <end position="105"/>
    </location>
</feature>
<proteinExistence type="predicted"/>
<name>A0ABR2QAN7_9ROSI</name>
<sequence>MSSHAFWGKLVAKKFKDIDGEVSSKSIHLQAKQAKVWAELFEEHSVSIGLWNEQHNPFGPQLQIASFQATLEQYKKKLNELEPVKSAEGMGEGAPSNNDSSNGEVDNINAEEIKAMLPFTDVQHKPDTYHSKSMAPRRPRPRRHTSGIQSPAITKSTWLLKSDCDAILLLGSKTLLR</sequence>
<feature type="region of interest" description="Disordered" evidence="1">
    <location>
        <begin position="124"/>
        <end position="150"/>
    </location>
</feature>
<evidence type="ECO:0000313" key="2">
    <source>
        <dbReference type="EMBL" id="KAK8997746.1"/>
    </source>
</evidence>
<keyword evidence="3" id="KW-1185">Reference proteome</keyword>
<protein>
    <submittedName>
        <fullName evidence="2">Uncharacterized protein</fullName>
    </submittedName>
</protein>
<comment type="caution">
    <text evidence="2">The sequence shown here is derived from an EMBL/GenBank/DDBJ whole genome shotgun (WGS) entry which is preliminary data.</text>
</comment>
<evidence type="ECO:0000256" key="1">
    <source>
        <dbReference type="SAM" id="MobiDB-lite"/>
    </source>
</evidence>
<accession>A0ABR2QAN7</accession>
<evidence type="ECO:0000313" key="3">
    <source>
        <dbReference type="Proteomes" id="UP001396334"/>
    </source>
</evidence>
<feature type="compositionally biased region" description="Polar residues" evidence="1">
    <location>
        <begin position="95"/>
        <end position="104"/>
    </location>
</feature>
<gene>
    <name evidence="2" type="ORF">V6N11_012286</name>
</gene>
<feature type="compositionally biased region" description="Basic residues" evidence="1">
    <location>
        <begin position="135"/>
        <end position="145"/>
    </location>
</feature>
<dbReference type="EMBL" id="JBBPBN010000042">
    <property type="protein sequence ID" value="KAK8997746.1"/>
    <property type="molecule type" value="Genomic_DNA"/>
</dbReference>